<accession>A0A0D1E8R5</accession>
<organism evidence="2 3">
    <name type="scientific">Mycosarcoma maydis</name>
    <name type="common">Corn smut fungus</name>
    <name type="synonym">Ustilago maydis</name>
    <dbReference type="NCBI Taxonomy" id="5270"/>
    <lineage>
        <taxon>Eukaryota</taxon>
        <taxon>Fungi</taxon>
        <taxon>Dikarya</taxon>
        <taxon>Basidiomycota</taxon>
        <taxon>Ustilaginomycotina</taxon>
        <taxon>Ustilaginomycetes</taxon>
        <taxon>Ustilaginales</taxon>
        <taxon>Ustilaginaceae</taxon>
        <taxon>Mycosarcoma</taxon>
    </lineage>
</organism>
<feature type="region of interest" description="Disordered" evidence="1">
    <location>
        <begin position="212"/>
        <end position="251"/>
    </location>
</feature>
<dbReference type="Proteomes" id="UP000000561">
    <property type="component" value="Chromosome 1"/>
</dbReference>
<reference evidence="2 3" key="1">
    <citation type="journal article" date="2006" name="Nature">
        <title>Insights from the genome of the biotrophic fungal plant pathogen Ustilago maydis.</title>
        <authorList>
            <person name="Kamper J."/>
            <person name="Kahmann R."/>
            <person name="Bolker M."/>
            <person name="Ma L.J."/>
            <person name="Brefort T."/>
            <person name="Saville B.J."/>
            <person name="Banuett F."/>
            <person name="Kronstad J.W."/>
            <person name="Gold S.E."/>
            <person name="Muller O."/>
            <person name="Perlin M.H."/>
            <person name="Wosten H.A."/>
            <person name="de Vries R."/>
            <person name="Ruiz-Herrera J."/>
            <person name="Reynaga-Pena C.G."/>
            <person name="Snetselaar K."/>
            <person name="McCann M."/>
            <person name="Perez-Martin J."/>
            <person name="Feldbrugge M."/>
            <person name="Basse C.W."/>
            <person name="Steinberg G."/>
            <person name="Ibeas J.I."/>
            <person name="Holloman W."/>
            <person name="Guzman P."/>
            <person name="Farman M."/>
            <person name="Stajich J.E."/>
            <person name="Sentandreu R."/>
            <person name="Gonzalez-Prieto J.M."/>
            <person name="Kennell J.C."/>
            <person name="Molina L."/>
            <person name="Schirawski J."/>
            <person name="Mendoza-Mendoza A."/>
            <person name="Greilinger D."/>
            <person name="Munch K."/>
            <person name="Rossel N."/>
            <person name="Scherer M."/>
            <person name="Vranes M."/>
            <person name="Ladendorf O."/>
            <person name="Vincon V."/>
            <person name="Fuchs U."/>
            <person name="Sandrock B."/>
            <person name="Meng S."/>
            <person name="Ho E.C."/>
            <person name="Cahill M.J."/>
            <person name="Boyce K.J."/>
            <person name="Klose J."/>
            <person name="Klosterman S.J."/>
            <person name="Deelstra H.J."/>
            <person name="Ortiz-Castellanos L."/>
            <person name="Li W."/>
            <person name="Sanchez-Alonso P."/>
            <person name="Schreier P.H."/>
            <person name="Hauser-Hahn I."/>
            <person name="Vaupel M."/>
            <person name="Koopmann E."/>
            <person name="Friedrich G."/>
            <person name="Voss H."/>
            <person name="Schluter T."/>
            <person name="Margolis J."/>
            <person name="Platt D."/>
            <person name="Swimmer C."/>
            <person name="Gnirke A."/>
            <person name="Chen F."/>
            <person name="Vysotskaia V."/>
            <person name="Mannhaupt G."/>
            <person name="Guldener U."/>
            <person name="Munsterkotter M."/>
            <person name="Haase D."/>
            <person name="Oesterheld M."/>
            <person name="Mewes H.W."/>
            <person name="Mauceli E.W."/>
            <person name="DeCaprio D."/>
            <person name="Wade C.M."/>
            <person name="Butler J."/>
            <person name="Young S."/>
            <person name="Jaffe D.B."/>
            <person name="Calvo S."/>
            <person name="Nusbaum C."/>
            <person name="Galagan J."/>
            <person name="Birren B.W."/>
        </authorList>
    </citation>
    <scope>NUCLEOTIDE SEQUENCE [LARGE SCALE GENOMIC DNA]</scope>
    <source>
        <strain evidence="3">DSM 14603 / FGSC 9021 / UM521</strain>
    </source>
</reference>
<sequence>MHFTGRLTGRLRSWLLVGVLVYVLFFAISSAAPIRDNEIQLASDDELATDPHNPSAPSFRLHDPAVHDASSGGSASHQTPPNFASTASRVQEPQRFQTAFRASSLSLRRRFAVLKRKFARRYYNIWQSNMFSAEFRKWRNQQNAQQKAEARRLSKLGQKSGEMEFKPVFKLAKDESKIYNEHPSAASIARLMQEQEQARKISEAARLKALEFQAASSPDQETDRLTQKSWRHSQPEAPASTATDSRATIKLSRQPSSRFDLALLTSKAKKAAEQGAPVLYDVLHRNPLPTLHKRARD</sequence>
<proteinExistence type="predicted"/>
<feature type="compositionally biased region" description="Polar residues" evidence="1">
    <location>
        <begin position="71"/>
        <end position="91"/>
    </location>
</feature>
<dbReference type="EMBL" id="CM003140">
    <property type="protein sequence ID" value="KIS72214.1"/>
    <property type="molecule type" value="Genomic_DNA"/>
</dbReference>
<dbReference type="GeneID" id="23561878"/>
<name>A0A0D1E8R5_MYCMD</name>
<dbReference type="KEGG" id="uma:UMAG_00629"/>
<feature type="region of interest" description="Disordered" evidence="1">
    <location>
        <begin position="275"/>
        <end position="297"/>
    </location>
</feature>
<feature type="compositionally biased region" description="Polar residues" evidence="1">
    <location>
        <begin position="240"/>
        <end position="251"/>
    </location>
</feature>
<evidence type="ECO:0000313" key="3">
    <source>
        <dbReference type="Proteomes" id="UP000000561"/>
    </source>
</evidence>
<dbReference type="AlphaFoldDB" id="A0A0D1E8R5"/>
<evidence type="ECO:0000313" key="2">
    <source>
        <dbReference type="EMBL" id="KIS72214.1"/>
    </source>
</evidence>
<feature type="region of interest" description="Disordered" evidence="1">
    <location>
        <begin position="46"/>
        <end position="91"/>
    </location>
</feature>
<gene>
    <name evidence="2" type="ORF">UMAG_00629</name>
</gene>
<evidence type="ECO:0000256" key="1">
    <source>
        <dbReference type="SAM" id="MobiDB-lite"/>
    </source>
</evidence>
<dbReference type="RefSeq" id="XP_011386445.1">
    <property type="nucleotide sequence ID" value="XM_011388143.1"/>
</dbReference>
<dbReference type="VEuPathDB" id="FungiDB:UMAG_00629"/>
<dbReference type="InParanoid" id="A0A0D1E8R5"/>
<keyword evidence="3" id="KW-1185">Reference proteome</keyword>
<dbReference type="eggNOG" id="ENOG502RE2X">
    <property type="taxonomic scope" value="Eukaryota"/>
</dbReference>
<protein>
    <submittedName>
        <fullName evidence="2">Uncharacterized protein</fullName>
    </submittedName>
</protein>